<evidence type="ECO:0000313" key="4">
    <source>
        <dbReference type="Proteomes" id="UP000185696"/>
    </source>
</evidence>
<evidence type="ECO:0008006" key="5">
    <source>
        <dbReference type="Google" id="ProtNLM"/>
    </source>
</evidence>
<keyword evidence="4" id="KW-1185">Reference proteome</keyword>
<dbReference type="Proteomes" id="UP000185696">
    <property type="component" value="Unassembled WGS sequence"/>
</dbReference>
<gene>
    <name evidence="3" type="ORF">BLA60_37835</name>
</gene>
<proteinExistence type="predicted"/>
<evidence type="ECO:0000256" key="2">
    <source>
        <dbReference type="SAM" id="MobiDB-lite"/>
    </source>
</evidence>
<keyword evidence="1" id="KW-0175">Coiled coil</keyword>
<dbReference type="EMBL" id="MSIF01000033">
    <property type="protein sequence ID" value="OLF05142.1"/>
    <property type="molecule type" value="Genomic_DNA"/>
</dbReference>
<protein>
    <recommendedName>
        <fullName evidence="5">PE family protein</fullName>
    </recommendedName>
</protein>
<accession>A0A7Z0WGY8</accession>
<evidence type="ECO:0000256" key="1">
    <source>
        <dbReference type="SAM" id="Coils"/>
    </source>
</evidence>
<name>A0A7Z0WGY8_9PSEU</name>
<sequence length="132" mass="14410">MATAVSAVRRSVSAGHLRLDPDAAERLISVLRAQQDAVDLAVRRLGALARPVPLGANPVGSAMEGKFWSRAATDGDPARTAPDGPSTDRSLTNMLTRYRRTLDEAEQAVTTAMRQYRTDEDDNVTRFRRVTS</sequence>
<comment type="caution">
    <text evidence="3">The sequence shown here is derived from an EMBL/GenBank/DDBJ whole genome shotgun (WGS) entry which is preliminary data.</text>
</comment>
<reference evidence="3 4" key="1">
    <citation type="submission" date="2016-12" db="EMBL/GenBank/DDBJ databases">
        <title>The draft genome sequence of Actinophytocola xinjiangensis.</title>
        <authorList>
            <person name="Wang W."/>
            <person name="Yuan L."/>
        </authorList>
    </citation>
    <scope>NUCLEOTIDE SEQUENCE [LARGE SCALE GENOMIC DNA]</scope>
    <source>
        <strain evidence="3 4">CGMCC 4.4663</strain>
    </source>
</reference>
<dbReference type="AlphaFoldDB" id="A0A7Z0WGY8"/>
<evidence type="ECO:0000313" key="3">
    <source>
        <dbReference type="EMBL" id="OLF05142.1"/>
    </source>
</evidence>
<feature type="coiled-coil region" evidence="1">
    <location>
        <begin position="95"/>
        <end position="122"/>
    </location>
</feature>
<organism evidence="3 4">
    <name type="scientific">Actinophytocola xinjiangensis</name>
    <dbReference type="NCBI Taxonomy" id="485602"/>
    <lineage>
        <taxon>Bacteria</taxon>
        <taxon>Bacillati</taxon>
        <taxon>Actinomycetota</taxon>
        <taxon>Actinomycetes</taxon>
        <taxon>Pseudonocardiales</taxon>
        <taxon>Pseudonocardiaceae</taxon>
    </lineage>
</organism>
<feature type="region of interest" description="Disordered" evidence="2">
    <location>
        <begin position="71"/>
        <end position="91"/>
    </location>
</feature>